<keyword evidence="2" id="KW-0804">Transcription</keyword>
<organism evidence="3">
    <name type="scientific">Gordonia sp. MP11Mi</name>
    <dbReference type="NCBI Taxonomy" id="3022769"/>
    <lineage>
        <taxon>Bacteria</taxon>
        <taxon>Bacillati</taxon>
        <taxon>Actinomycetota</taxon>
        <taxon>Actinomycetes</taxon>
        <taxon>Mycobacteriales</taxon>
        <taxon>Gordoniaceae</taxon>
        <taxon>Gordonia</taxon>
    </lineage>
</organism>
<keyword evidence="1" id="KW-0805">Transcription regulation</keyword>
<gene>
    <name evidence="3" type="ORF">MP11Mi_13340</name>
</gene>
<evidence type="ECO:0000256" key="1">
    <source>
        <dbReference type="ARBA" id="ARBA00023015"/>
    </source>
</evidence>
<dbReference type="InterPro" id="IPR041916">
    <property type="entry name" value="Anti_sigma_zinc_sf"/>
</dbReference>
<accession>A0AA97CW39</accession>
<dbReference type="EMBL" id="CP128986">
    <property type="protein sequence ID" value="WOC12249.1"/>
    <property type="molecule type" value="Genomic_DNA"/>
</dbReference>
<evidence type="ECO:0000313" key="3">
    <source>
        <dbReference type="EMBL" id="WOC12249.1"/>
    </source>
</evidence>
<reference evidence="3" key="1">
    <citation type="submission" date="2023-06" db="EMBL/GenBank/DDBJ databases">
        <title>Gordonia sp. nov. and Pseudochrobactrum sp. nov., two species isolated from the burying beetle Nicrophorus vespilloides.</title>
        <authorList>
            <person name="Poehlein A."/>
            <person name="Guzman J."/>
            <person name="Daniel R."/>
            <person name="Vilcinskas A."/>
        </authorList>
    </citation>
    <scope>NUCLEOTIDE SEQUENCE</scope>
    <source>
        <strain evidence="3">MP11Mi</strain>
    </source>
</reference>
<proteinExistence type="predicted"/>
<name>A0AA97CW39_9ACTN</name>
<protein>
    <submittedName>
        <fullName evidence="3">Uncharacterized protein</fullName>
    </submittedName>
</protein>
<dbReference type="AlphaFoldDB" id="A0AA97CW39"/>
<sequence>MEHNGAESRDGQYPGPPLPADILIDFHAGQLDPAFAEHVRTVIADDPDARRILAALDATNADLVSLRDEEIPIPPDVRTRMLGTISRFHTD</sequence>
<dbReference type="RefSeq" id="WP_420041496.1">
    <property type="nucleotide sequence ID" value="NZ_CP128986.1"/>
</dbReference>
<evidence type="ECO:0000256" key="2">
    <source>
        <dbReference type="ARBA" id="ARBA00023163"/>
    </source>
</evidence>
<dbReference type="Gene3D" id="1.10.10.1320">
    <property type="entry name" value="Anti-sigma factor, zinc-finger domain"/>
    <property type="match status" value="1"/>
</dbReference>